<dbReference type="Gene3D" id="3.30.70.270">
    <property type="match status" value="1"/>
</dbReference>
<dbReference type="Gene3D" id="3.10.10.10">
    <property type="entry name" value="HIV Type 1 Reverse Transcriptase, subunit A, domain 1"/>
    <property type="match status" value="1"/>
</dbReference>
<dbReference type="SUPFAM" id="SSF56672">
    <property type="entry name" value="DNA/RNA polymerases"/>
    <property type="match status" value="1"/>
</dbReference>
<feature type="non-terminal residue" evidence="3">
    <location>
        <position position="376"/>
    </location>
</feature>
<protein>
    <recommendedName>
        <fullName evidence="2">Reverse transcriptase domain-containing protein</fullName>
    </recommendedName>
</protein>
<dbReference type="InterPro" id="IPR050951">
    <property type="entry name" value="Retrovirus_Pol_polyprotein"/>
</dbReference>
<dbReference type="Pfam" id="PF00078">
    <property type="entry name" value="RVT_1"/>
    <property type="match status" value="1"/>
</dbReference>
<accession>A0A6H5GBK3</accession>
<proteinExistence type="predicted"/>
<dbReference type="InterPro" id="IPR043128">
    <property type="entry name" value="Rev_trsase/Diguanyl_cyclase"/>
</dbReference>
<name>A0A6H5GBK3_9HEMI</name>
<dbReference type="InterPro" id="IPR043502">
    <property type="entry name" value="DNA/RNA_pol_sf"/>
</dbReference>
<dbReference type="Proteomes" id="UP000479000">
    <property type="component" value="Unassembled WGS sequence"/>
</dbReference>
<gene>
    <name evidence="3" type="ORF">NTEN_LOCUS6611</name>
</gene>
<feature type="compositionally biased region" description="Low complexity" evidence="1">
    <location>
        <begin position="348"/>
        <end position="361"/>
    </location>
</feature>
<dbReference type="OrthoDB" id="6628381at2759"/>
<dbReference type="PROSITE" id="PS50878">
    <property type="entry name" value="RT_POL"/>
    <property type="match status" value="1"/>
</dbReference>
<keyword evidence="4" id="KW-1185">Reference proteome</keyword>
<dbReference type="GO" id="GO:0071897">
    <property type="term" value="P:DNA biosynthetic process"/>
    <property type="evidence" value="ECO:0007669"/>
    <property type="project" value="UniProtKB-ARBA"/>
</dbReference>
<evidence type="ECO:0000259" key="2">
    <source>
        <dbReference type="PROSITE" id="PS50878"/>
    </source>
</evidence>
<dbReference type="CDD" id="cd01647">
    <property type="entry name" value="RT_LTR"/>
    <property type="match status" value="1"/>
</dbReference>
<evidence type="ECO:0000313" key="3">
    <source>
        <dbReference type="EMBL" id="CAB0000824.1"/>
    </source>
</evidence>
<dbReference type="AlphaFoldDB" id="A0A6H5GBK3"/>
<organism evidence="3 4">
    <name type="scientific">Nesidiocoris tenuis</name>
    <dbReference type="NCBI Taxonomy" id="355587"/>
    <lineage>
        <taxon>Eukaryota</taxon>
        <taxon>Metazoa</taxon>
        <taxon>Ecdysozoa</taxon>
        <taxon>Arthropoda</taxon>
        <taxon>Hexapoda</taxon>
        <taxon>Insecta</taxon>
        <taxon>Pterygota</taxon>
        <taxon>Neoptera</taxon>
        <taxon>Paraneoptera</taxon>
        <taxon>Hemiptera</taxon>
        <taxon>Heteroptera</taxon>
        <taxon>Panheteroptera</taxon>
        <taxon>Cimicomorpha</taxon>
        <taxon>Miridae</taxon>
        <taxon>Dicyphina</taxon>
        <taxon>Nesidiocoris</taxon>
    </lineage>
</organism>
<sequence length="376" mass="42897">MKSSKHVAEVACSEEQIFMTKYNDVFDGLGKFPFKHHITIKADAKPSIRPARRVPFRLKDRLKKALGELENRGVIARVDEPTEWVSNLVIAEKPNGSLRVCLDPKFLNEAIERERTYIPTRDDIKTALQGKKIFTVMDMKDGFYHIELDEESSKLCTFSSPFGRYRFLRMPFGISSAPEVFQKCSTSAFDGIEGVVVYFDDVIVAAESEERHDELLKEVMEKAKQFGVKFNKSKMQFKQKSVKVLRTLIPSTTSTLKPALPENIGNKIEESQKKQALNYDKSAVKKKQDLCTQVGQRVLVREGSIWIPKKLVGPAAVPRSFYVEGEDGRQLKRNSRWIRQFTQGQDRSPSSSSQASHSSQPLTNRRYPTRKQSNKL</sequence>
<dbReference type="InterPro" id="IPR000477">
    <property type="entry name" value="RT_dom"/>
</dbReference>
<dbReference type="PANTHER" id="PTHR37984:SF7">
    <property type="entry name" value="INTEGRASE CATALYTIC DOMAIN-CONTAINING PROTEIN"/>
    <property type="match status" value="1"/>
</dbReference>
<feature type="region of interest" description="Disordered" evidence="1">
    <location>
        <begin position="334"/>
        <end position="376"/>
    </location>
</feature>
<evidence type="ECO:0000313" key="4">
    <source>
        <dbReference type="Proteomes" id="UP000479000"/>
    </source>
</evidence>
<dbReference type="PANTHER" id="PTHR37984">
    <property type="entry name" value="PROTEIN CBG26694"/>
    <property type="match status" value="1"/>
</dbReference>
<feature type="domain" description="Reverse transcriptase" evidence="2">
    <location>
        <begin position="72"/>
        <end position="249"/>
    </location>
</feature>
<dbReference type="EMBL" id="CADCXU010009978">
    <property type="protein sequence ID" value="CAB0000824.1"/>
    <property type="molecule type" value="Genomic_DNA"/>
</dbReference>
<evidence type="ECO:0000256" key="1">
    <source>
        <dbReference type="SAM" id="MobiDB-lite"/>
    </source>
</evidence>
<reference evidence="3 4" key="1">
    <citation type="submission" date="2020-02" db="EMBL/GenBank/DDBJ databases">
        <authorList>
            <person name="Ferguson B K."/>
        </authorList>
    </citation>
    <scope>NUCLEOTIDE SEQUENCE [LARGE SCALE GENOMIC DNA]</scope>
</reference>
<feature type="compositionally biased region" description="Basic residues" evidence="1">
    <location>
        <begin position="367"/>
        <end position="376"/>
    </location>
</feature>